<evidence type="ECO:0000313" key="3">
    <source>
        <dbReference type="Proteomes" id="UP000323136"/>
    </source>
</evidence>
<dbReference type="InterPro" id="IPR011055">
    <property type="entry name" value="Dup_hybrid_motif"/>
</dbReference>
<protein>
    <submittedName>
        <fullName evidence="2">Peptidase M23-like protein</fullName>
    </submittedName>
</protein>
<reference evidence="2 3" key="1">
    <citation type="submission" date="2019-07" db="EMBL/GenBank/DDBJ databases">
        <title>Genomic Encyclopedia of Type Strains, Phase IV (KMG-IV): sequencing the most valuable type-strain genomes for metagenomic binning, comparative biology and taxonomic classification.</title>
        <authorList>
            <person name="Goeker M."/>
        </authorList>
    </citation>
    <scope>NUCLEOTIDE SEQUENCE [LARGE SCALE GENOMIC DNA]</scope>
    <source>
        <strain evidence="2 3">DSM 18961</strain>
    </source>
</reference>
<dbReference type="PANTHER" id="PTHR21666:SF270">
    <property type="entry name" value="MUREIN HYDROLASE ACTIVATOR ENVC"/>
    <property type="match status" value="1"/>
</dbReference>
<feature type="domain" description="M23ase beta-sheet core" evidence="1">
    <location>
        <begin position="137"/>
        <end position="168"/>
    </location>
</feature>
<organism evidence="2 3">
    <name type="scientific">Tenacibaculum adriaticum</name>
    <dbReference type="NCBI Taxonomy" id="413713"/>
    <lineage>
        <taxon>Bacteria</taxon>
        <taxon>Pseudomonadati</taxon>
        <taxon>Bacteroidota</taxon>
        <taxon>Flavobacteriia</taxon>
        <taxon>Flavobacteriales</taxon>
        <taxon>Flavobacteriaceae</taxon>
        <taxon>Tenacibaculum</taxon>
    </lineage>
</organism>
<dbReference type="RefSeq" id="WP_148871259.1">
    <property type="nucleotide sequence ID" value="NZ_VNIA01000010.1"/>
</dbReference>
<dbReference type="GO" id="GO:0004222">
    <property type="term" value="F:metalloendopeptidase activity"/>
    <property type="evidence" value="ECO:0007669"/>
    <property type="project" value="TreeGrafter"/>
</dbReference>
<dbReference type="InterPro" id="IPR016047">
    <property type="entry name" value="M23ase_b-sheet_dom"/>
</dbReference>
<dbReference type="Proteomes" id="UP000323136">
    <property type="component" value="Unassembled WGS sequence"/>
</dbReference>
<dbReference type="Pfam" id="PF01551">
    <property type="entry name" value="Peptidase_M23"/>
    <property type="match status" value="2"/>
</dbReference>
<dbReference type="EMBL" id="VNIA01000010">
    <property type="protein sequence ID" value="TYP96060.1"/>
    <property type="molecule type" value="Genomic_DNA"/>
</dbReference>
<evidence type="ECO:0000259" key="1">
    <source>
        <dbReference type="Pfam" id="PF01551"/>
    </source>
</evidence>
<sequence length="563" mass="64587">MKFYYSLFLLIIYSFGYSQTQYPQNYFSPPLKTPVILAGTFGELRSNHFHSGVDIKTLNKEGLPIYAPADGYVSRIKVSQYGFGKAIYLEHPNGYTTVYAHLQKFALEMQEYVKNIQYKKQSYYTGNLFPDSLRFLVKKGDVIGYTGDTGSSGGPHLHYEIRNTATGHIINPLLFGLHPEDTRRPTILSLVVFPLDDESRINGAAHKTTIPFEDLGNGIFKAEYTNANGFIGLGVSAFDRLDKANNKNGLYSLEMKLNGNRVYYHDVETFSFPESKYINLLIDYEHYAKFKKRVQKTYKVKGNRLSLYKDLVDNGKIHIKEGENYNIEIIAKDFVGNTSIVKLPIRGVKNNVVFKEKDTTAYKIKATNFHKFQQKNVTVAFPKNTFYNNLYLDFSVIEGIAKVHEPIVPLDKNFTLTFDTSNYSEKEKQQIYIANVTKEKYPYYVSTKKKEDKVYTTTKTLGSYTLKQDSILPSISLLNFKNNQWISALETLKVKIKDEESGIKDFEATIDGEWILMEYNHKKGILTYDFPDKKLVGSKHLFKLVVSDNVENTETISATFYRK</sequence>
<keyword evidence="3" id="KW-1185">Reference proteome</keyword>
<dbReference type="AlphaFoldDB" id="A0A5S5DJD6"/>
<gene>
    <name evidence="2" type="ORF">C7447_11019</name>
</gene>
<name>A0A5S5DJD6_9FLAO</name>
<proteinExistence type="predicted"/>
<dbReference type="Gene3D" id="2.70.70.10">
    <property type="entry name" value="Glucose Permease (Domain IIA)"/>
    <property type="match status" value="1"/>
</dbReference>
<comment type="caution">
    <text evidence="2">The sequence shown here is derived from an EMBL/GenBank/DDBJ whole genome shotgun (WGS) entry which is preliminary data.</text>
</comment>
<dbReference type="OrthoDB" id="9810477at2"/>
<dbReference type="CDD" id="cd12797">
    <property type="entry name" value="M23_peptidase"/>
    <property type="match status" value="1"/>
</dbReference>
<dbReference type="PANTHER" id="PTHR21666">
    <property type="entry name" value="PEPTIDASE-RELATED"/>
    <property type="match status" value="1"/>
</dbReference>
<dbReference type="InterPro" id="IPR050570">
    <property type="entry name" value="Cell_wall_metabolism_enzyme"/>
</dbReference>
<accession>A0A5S5DJD6</accession>
<evidence type="ECO:0000313" key="2">
    <source>
        <dbReference type="EMBL" id="TYP96060.1"/>
    </source>
</evidence>
<feature type="domain" description="M23ase beta-sheet core" evidence="1">
    <location>
        <begin position="49"/>
        <end position="115"/>
    </location>
</feature>
<dbReference type="SUPFAM" id="SSF51261">
    <property type="entry name" value="Duplicated hybrid motif"/>
    <property type="match status" value="1"/>
</dbReference>